<dbReference type="SUPFAM" id="SSF52096">
    <property type="entry name" value="ClpP/crotonase"/>
    <property type="match status" value="1"/>
</dbReference>
<dbReference type="Pfam" id="PF00378">
    <property type="entry name" value="ECH_1"/>
    <property type="match status" value="1"/>
</dbReference>
<dbReference type="InterPro" id="IPR014748">
    <property type="entry name" value="Enoyl-CoA_hydra_C"/>
</dbReference>
<dbReference type="RefSeq" id="WP_255854897.1">
    <property type="nucleotide sequence ID" value="NZ_CP073347.1"/>
</dbReference>
<organism evidence="2 3">
    <name type="scientific">Marinobacterium rhizophilum</name>
    <dbReference type="NCBI Taxonomy" id="420402"/>
    <lineage>
        <taxon>Bacteria</taxon>
        <taxon>Pseudomonadati</taxon>
        <taxon>Pseudomonadota</taxon>
        <taxon>Gammaproteobacteria</taxon>
        <taxon>Oceanospirillales</taxon>
        <taxon>Oceanospirillaceae</taxon>
        <taxon>Marinobacterium</taxon>
    </lineage>
</organism>
<evidence type="ECO:0000313" key="3">
    <source>
        <dbReference type="Proteomes" id="UP001058461"/>
    </source>
</evidence>
<dbReference type="InterPro" id="IPR001753">
    <property type="entry name" value="Enoyl-CoA_hydra/iso"/>
</dbReference>
<gene>
    <name evidence="2" type="ORF">KDW95_03575</name>
</gene>
<protein>
    <submittedName>
        <fullName evidence="2">Enoyl-CoA hydratase/isomerase family protein</fullName>
    </submittedName>
</protein>
<keyword evidence="3" id="KW-1185">Reference proteome</keyword>
<name>A0ABY5HND5_9GAMM</name>
<dbReference type="PANTHER" id="PTHR42964:SF1">
    <property type="entry name" value="POLYKETIDE BIOSYNTHESIS ENOYL-COA HYDRATASE PKSH-RELATED"/>
    <property type="match status" value="1"/>
</dbReference>
<comment type="similarity">
    <text evidence="1">Belongs to the enoyl-CoA hydratase/isomerase family.</text>
</comment>
<reference evidence="2" key="1">
    <citation type="submission" date="2021-04" db="EMBL/GenBank/DDBJ databases">
        <title>Oceanospirillales bacteria with DddD are important DMSP degraders in coastal seawater.</title>
        <authorList>
            <person name="Liu J."/>
        </authorList>
    </citation>
    <scope>NUCLEOTIDE SEQUENCE</scope>
    <source>
        <strain evidence="2">D13-1</strain>
    </source>
</reference>
<accession>A0ABY5HND5</accession>
<sequence length="265" mass="28547">MSDQTTVLLDIQPDGVARLTLNRPEIHNAFDDAIIQCLTEHLVALDANPAVRVLVLASSGKNFSAGADFNWMQRMAANSHADNLQDALGLAGLMSTLNAFSKPTIALIQGAAYGGAVGLAACCDIVVATRASRFCLSEVRIGLTPATISPYVVRAIGERQARRYFQTAEAFSAEQAQQFGLVHEVVEDNAALDTACDTLVQALRRNGPRAMQAAKELVFAVSHKPIDSALINDTARRIADIRVSEEGQEGLSAFLQKRTPNWIED</sequence>
<evidence type="ECO:0000313" key="2">
    <source>
        <dbReference type="EMBL" id="UTW12769.1"/>
    </source>
</evidence>
<dbReference type="Gene3D" id="3.90.226.10">
    <property type="entry name" value="2-enoyl-CoA Hydratase, Chain A, domain 1"/>
    <property type="match status" value="1"/>
</dbReference>
<dbReference type="InterPro" id="IPR029045">
    <property type="entry name" value="ClpP/crotonase-like_dom_sf"/>
</dbReference>
<dbReference type="EMBL" id="CP073347">
    <property type="protein sequence ID" value="UTW12769.1"/>
    <property type="molecule type" value="Genomic_DNA"/>
</dbReference>
<evidence type="ECO:0000256" key="1">
    <source>
        <dbReference type="ARBA" id="ARBA00005254"/>
    </source>
</evidence>
<dbReference type="PANTHER" id="PTHR42964">
    <property type="entry name" value="ENOYL-COA HYDRATASE"/>
    <property type="match status" value="1"/>
</dbReference>
<dbReference type="Proteomes" id="UP001058461">
    <property type="component" value="Chromosome"/>
</dbReference>
<dbReference type="InterPro" id="IPR051683">
    <property type="entry name" value="Enoyl-CoA_Hydratase/Isomerase"/>
</dbReference>
<proteinExistence type="inferred from homology"/>
<dbReference type="CDD" id="cd06558">
    <property type="entry name" value="crotonase-like"/>
    <property type="match status" value="1"/>
</dbReference>
<dbReference type="Gene3D" id="1.10.12.10">
    <property type="entry name" value="Lyase 2-enoyl-coa Hydratase, Chain A, domain 2"/>
    <property type="match status" value="1"/>
</dbReference>